<keyword evidence="1" id="KW-0255">Endonuclease</keyword>
<evidence type="ECO:0000313" key="1">
    <source>
        <dbReference type="EMBL" id="PPS22347.1"/>
    </source>
</evidence>
<name>A0ABX5B6U8_9SPIR</name>
<dbReference type="Pfam" id="PF09521">
    <property type="entry name" value="RE_NgoPII"/>
    <property type="match status" value="1"/>
</dbReference>
<keyword evidence="2" id="KW-1185">Reference proteome</keyword>
<dbReference type="GO" id="GO:0004519">
    <property type="term" value="F:endonuclease activity"/>
    <property type="evidence" value="ECO:0007669"/>
    <property type="project" value="UniProtKB-KW"/>
</dbReference>
<sequence>MSTNLVRAIINIVNNPITKLKTYSKGSNRINNVGDSLEEYIKDIFTSTLFENDENVRNLKISEYFSYTGNKNNPPDIILNGGDAIEVKKIENITSDLALNSSYPKSKLYSDSNMITEACRNCENGWKEKDIIYAVGTVDRNNKLSQLSFVYGEDYAASRSIYERIKNTIKNGIIDIENIEFAETNELGKVKRIDPLGITSLRIRGMWHIQNPIKTFSYVYSRNEKAKFNLMAIINENKFNSFDKKDVKELIKISENNNNLYINDINIKDPNNPAKLKKAKIITFYIK</sequence>
<evidence type="ECO:0000313" key="2">
    <source>
        <dbReference type="Proteomes" id="UP000238924"/>
    </source>
</evidence>
<gene>
    <name evidence="1" type="ORF">DJ52_05465</name>
</gene>
<dbReference type="Proteomes" id="UP000238924">
    <property type="component" value="Unassembled WGS sequence"/>
</dbReference>
<keyword evidence="1" id="KW-0378">Hydrolase</keyword>
<accession>A0ABX5B6U8</accession>
<dbReference type="InterPro" id="IPR019046">
    <property type="entry name" value="Restrct_endonuc_II_NgoPII"/>
</dbReference>
<comment type="caution">
    <text evidence="1">The sequence shown here is derived from an EMBL/GenBank/DDBJ whole genome shotgun (WGS) entry which is preliminary data.</text>
</comment>
<protein>
    <submittedName>
        <fullName evidence="1">Restriction endonuclease NgoPII</fullName>
    </submittedName>
</protein>
<keyword evidence="1" id="KW-0540">Nuclease</keyword>
<dbReference type="EMBL" id="JJMJ01000079">
    <property type="protein sequence ID" value="PPS22347.1"/>
    <property type="molecule type" value="Genomic_DNA"/>
</dbReference>
<proteinExistence type="predicted"/>
<reference evidence="1 2" key="1">
    <citation type="submission" date="2014-04" db="EMBL/GenBank/DDBJ databases">
        <title>Whole genome sequence of 'Brachyspira hampsonii' D13-03603F2.</title>
        <authorList>
            <person name="Patterson A.H."/>
            <person name="Chaban B."/>
            <person name="Fernando C."/>
            <person name="Harding J.C."/>
            <person name="Hill J.E."/>
        </authorList>
    </citation>
    <scope>NUCLEOTIDE SEQUENCE [LARGE SCALE GENOMIC DNA]</scope>
    <source>
        <strain evidence="1 2">D13-03603F2</strain>
    </source>
</reference>
<organism evidence="1 2">
    <name type="scientific">Brachyspira murdochii</name>
    <dbReference type="NCBI Taxonomy" id="84378"/>
    <lineage>
        <taxon>Bacteria</taxon>
        <taxon>Pseudomonadati</taxon>
        <taxon>Spirochaetota</taxon>
        <taxon>Spirochaetia</taxon>
        <taxon>Brachyspirales</taxon>
        <taxon>Brachyspiraceae</taxon>
        <taxon>Brachyspira</taxon>
    </lineage>
</organism>
<dbReference type="RefSeq" id="WP_104618301.1">
    <property type="nucleotide sequence ID" value="NZ_JAWLPZ010000009.1"/>
</dbReference>